<dbReference type="InterPro" id="IPR036188">
    <property type="entry name" value="FAD/NAD-bd_sf"/>
</dbReference>
<dbReference type="Proteomes" id="UP000018211">
    <property type="component" value="Unassembled WGS sequence"/>
</dbReference>
<dbReference type="EMBL" id="CAOF01000160">
    <property type="protein sequence ID" value="CCO48844.1"/>
    <property type="molecule type" value="Genomic_DNA"/>
</dbReference>
<comment type="caution">
    <text evidence="3">The sequence shown here is derived from an EMBL/GenBank/DDBJ whole genome shotgun (WGS) entry which is preliminary data.</text>
</comment>
<dbReference type="InterPro" id="IPR050315">
    <property type="entry name" value="FAD-oxidoreductase_2"/>
</dbReference>
<evidence type="ECO:0000313" key="3">
    <source>
        <dbReference type="EMBL" id="CCO48844.1"/>
    </source>
</evidence>
<dbReference type="PANTHER" id="PTHR43400">
    <property type="entry name" value="FUMARATE REDUCTASE"/>
    <property type="match status" value="1"/>
</dbReference>
<evidence type="ECO:0000256" key="1">
    <source>
        <dbReference type="ARBA" id="ARBA00001974"/>
    </source>
</evidence>
<gene>
    <name evidence="3" type="ORF">VIBNISOn1_660001</name>
</gene>
<protein>
    <recommendedName>
        <fullName evidence="5">FAD dependent oxidoreductase</fullName>
    </recommendedName>
</protein>
<evidence type="ECO:0000256" key="2">
    <source>
        <dbReference type="ARBA" id="ARBA00022827"/>
    </source>
</evidence>
<dbReference type="Pfam" id="PF13450">
    <property type="entry name" value="NAD_binding_8"/>
    <property type="match status" value="1"/>
</dbReference>
<dbReference type="Gene3D" id="3.50.50.60">
    <property type="entry name" value="FAD/NAD(P)-binding domain"/>
    <property type="match status" value="1"/>
</dbReference>
<name>A0AAV2VVX6_9VIBR</name>
<dbReference type="RefSeq" id="WP_022613188.1">
    <property type="nucleotide sequence ID" value="NZ_LK391965.1"/>
</dbReference>
<proteinExistence type="predicted"/>
<comment type="cofactor">
    <cofactor evidence="1">
        <name>FAD</name>
        <dbReference type="ChEBI" id="CHEBI:57692"/>
    </cofactor>
</comment>
<dbReference type="PANTHER" id="PTHR43400:SF7">
    <property type="entry name" value="FAD-DEPENDENT OXIDOREDUCTASE 2 FAD BINDING DOMAIN-CONTAINING PROTEIN"/>
    <property type="match status" value="1"/>
</dbReference>
<evidence type="ECO:0008006" key="5">
    <source>
        <dbReference type="Google" id="ProtNLM"/>
    </source>
</evidence>
<accession>A0AAV2VVX6</accession>
<keyword evidence="2" id="KW-0285">Flavoprotein</keyword>
<dbReference type="AlphaFoldDB" id="A0AAV2VVX6"/>
<dbReference type="SUPFAM" id="SSF51905">
    <property type="entry name" value="FAD/NAD(P)-binding domain"/>
    <property type="match status" value="1"/>
</dbReference>
<sequence>MTLKAFKEHESVKVGIIGGGIAGSTAALKLSEMGLDVSLFEKRDSLVSGPPICHLHAGGNLYREISEAQCIELLRQSIDTVKLYRHTINIRPTVLAVPNSDSGSATEILPRLNAIKAYYQSLVNQDPTNKVLGEPESYFVEYSKEKLLSLKEKDQPKEPVTFDDWMIPFAQHTDLEQIKFPVIAVQEFGWSVFRLSSTVDLALESSSHCKVFLETEVQSVKQTNTGWDLAYVHRNESKPEVVEIDYLINASGYETGTVDDWVNKPKQRLVEFKAAYVTRWEECEQLWPEVIFHGPRATPAGMAQLTPYANGVFQLHGMTESITLFDDGLVASTEKSSQPELPNYLSNKIKHGWTVEQQSERTNRAIQHMSKFIPSFSGAKSEGKPLFGAQQVPGNDVTLRAADVSFEGSNYARMEIVKGSSALEAADRIARHMTEQGFVGRGEQSFNWQILDGIEESDVVGRAVELAKMRQYPDELALIAGVSKPI</sequence>
<organism evidence="3 4">
    <name type="scientific">Vibrio nigripulchritudo SOn1</name>
    <dbReference type="NCBI Taxonomy" id="1238450"/>
    <lineage>
        <taxon>Bacteria</taxon>
        <taxon>Pseudomonadati</taxon>
        <taxon>Pseudomonadota</taxon>
        <taxon>Gammaproteobacteria</taxon>
        <taxon>Vibrionales</taxon>
        <taxon>Vibrionaceae</taxon>
        <taxon>Vibrio</taxon>
    </lineage>
</organism>
<keyword evidence="2" id="KW-0274">FAD</keyword>
<reference evidence="3 4" key="1">
    <citation type="journal article" date="2013" name="ISME J.">
        <title>Comparative genomics of pathogenic lineages of Vibrio nigripulchritudo identifies virulence-associated traits.</title>
        <authorList>
            <person name="Goudenege D."/>
            <person name="Labreuche Y."/>
            <person name="Krin E."/>
            <person name="Ansquer D."/>
            <person name="Mangenot S."/>
            <person name="Calteau A."/>
            <person name="Medigue C."/>
            <person name="Mazel D."/>
            <person name="Polz M.F."/>
            <person name="Le Roux F."/>
        </authorList>
    </citation>
    <scope>NUCLEOTIDE SEQUENCE [LARGE SCALE GENOMIC DNA]</scope>
    <source>
        <strain evidence="3 4">SOn1</strain>
    </source>
</reference>
<evidence type="ECO:0000313" key="4">
    <source>
        <dbReference type="Proteomes" id="UP000018211"/>
    </source>
</evidence>